<evidence type="ECO:0000256" key="4">
    <source>
        <dbReference type="ARBA" id="ARBA00023180"/>
    </source>
</evidence>
<dbReference type="SUPFAM" id="SSF81296">
    <property type="entry name" value="E set domains"/>
    <property type="match status" value="11"/>
</dbReference>
<dbReference type="SMART" id="SM01225">
    <property type="entry name" value="G8"/>
    <property type="match status" value="2"/>
</dbReference>
<sequence length="2503" mass="268675">GFAESLFNYDQPELGNSVTLISVTRTHALICDVIPYYTTQSQIVCDTRPSRQGGGAFNIRVSVDGVPLKSDRGATYSAAEPGGHVIKTFSVTEVSPAVWAISLAPVRCGTGLPMIGILGAKLVSNTDKSMTYRPANETGPANFTVSRDQEATPPVGGTFDVSFKGQQVKGKVTHRKVNDDLKSSLEENLDIGKVSVSRIGTCAGYTWMIEWATTGGDQPDILVNGTSLTGKDVTVITETVTDGGMFLRPIPGDMLRVAEPNPQVRVSVDSIPSSCSSRKCTFQYNPSATPTLTSISPTAGTSGTELTINGTGFSATPQDNIVNIGETPCNVTSSTSTLITCTLGHAHGGLREVSVRVQNKGFAVYKNSQRVRRSTYRGSSKLMFEYLITVISVTPNIGSIAGGTRVTLFGEGFSYTAAGIAVSFGESPCVIIKATVSQIQCITTKHSAQSVDIQVQVGDKLRKKAVAFTYDASVTPEISYIGPLTQSVSGGNIIMIRGRGFGSSGKIMIGSKPCIIINYFSTFVRCSPPAHAPGVYDVMVYVANQGYASYNGAPPRMEYVLVVTDVFPRVGSMLGGTMVRITGRGFSDDAASNEVRVGGAPCEVVSSRSDQIVCQTGNGTVTHHVDNSGKHPEFGIGYAWSKHTLTVHAGDTVQWTWSSPMMTSLTYGVEQTSQSDPTTYDGKGFRSAKGPKGSFAHTFVVPGEYYYASGPVDPYGAINMKGMVVVLDVKSRLVGIMVKIGDVVALNDTAHAGPAYSSSSNCPDGITMPVPWCSVPLPGSPQKAFQFEFSECSTPEIESITPNMGTSSTLVTIRGKGFGACHNEVKIADQPCIVVGSKVDEITCRVTTGSSLVSGRPHSVSVRVKNRGFALAKIGDEALRTFTLRPAVSSINPWAGSVAGGTYITITGNGLSSLAENTNVLMGNTSCDVMSSSYTKIICRTQKSHIPGKYNVSVSVGVQQCACTSHVGCSFAYTTSLTPKVDYVTPTTILGKQNVITLYGSGFPAKTSDVTVTLGSTACTVMTSSPYSIDCLVDTLVAGSHVITVQLNPHGYPMFGMDASKTVTSVAVVSDLSPVEGSLGGGTVVTIKGNGFDARPGHTTVRIGTGYCVTKRVTYDTIICVTKMHKAGSFEVDIIANDEVFPRMRFAYRRFATPFINSLSIAHGKQGDLLAIAGSGFGTDSSKLSVNIGNSSCQVLTASNNMVMCTLGPHVRGLNTIVMHLQGRGLAVNGPGVNAKFQYDMVISDFVKSESGYGGGKIVTIKGSGLDSDTVTKVCGSVCKTVSSAPGQVQCEIPAYTGSADTLCPIKCISPDGRWVMAGFHTYKASLTSRISSVKPSRGGTGGGVRLTISGSGFTGSTHAIKVTIAGSACNITSVTPTAIHCTTGQRKGPVKTKVRLEIGARGIATQDYADFQYIDLWSSPFSWGNKGFPVEGDLVVVPKGQTMLLDVSTPVFAALVIKGELVFDEKDLVLNAEKIIIVEGGRLQVGTERQPFQHKARIVLHGSVRSPEMPIFGAKVLAVREGTLDLHGKHVPVTWTRLASTAEIGANQIHLHTSVTWQVGEKIILASTSRSQKENEELTITSVSSDGTRLGVTPTLKHKHIALTQRFGNKSIDTQAEVGLLTRNVVVRGSVQEEWTDEIKPCPEDFDPDQFATQSCFLGRYGSGTVSDQFGSQIMFMAREESKGLVTGRMSYVEVRHAGQAFRLGRYPIHFHMSGDVTGSYVRGCAVHHTFNRAVTIHGVQGLMVERNVAYHVMGHAYFIEDGAETGNTLQYNLGVFVTSSSSLLNTDVTPATFWITNPNNTVRHNAAAGGSHFGFWYNMPIHPGGPSYTPTVWPRTTPLGEFRNNTAHSFGRYGLWIFPTYIPLASPQASLDSTSPARFYELTAYNNLKGYEATKVGAVQAIDFALLDNKEAGFEVTEVVSPWGVARGGAILDSIVVGYSGISAGNKSYCTQAGLVGPMSSRLTVSGVTFANFDHAQCAALRGCSFCRPRQGGWSTRFEKTRLINAPNIAAFKWEHEAVFQDMDGTLTGQSGGGSFIATSATLPPQHCSQSSSASIGTVPGSICDLVPRFRRMAWNQPSPSSLLYKDVFLSNQYGVSSIPWTSHRLTHPDGWMAVVVLGENYNMTWKNAEHISNISYRASFYEFEKTDYFWITHPLKQDPDQVSTTGNTVNMSSGIPQYGHASSGDWYFDNSSKALTYLVSGDEQIPLAKRDVKLRIHKCYYPNCVKPVPPPPPEKRPLVYLKWSDPESWYGTEAGYGGYNKQLPSDGDDVIIKEHWWMVVDTDLPPLGTLRVYGTLEFETYMSHVLNATHIYVAPGANLIIGWPDQPMEKPVLITLRGDSDTPDMVLPNGMSVGAKTLGVFGNLEIHGPNKTVYWTRLERTAEAGQDSLQLVDSVDWIEGDMVVIAPTSYRSYETETFTITQVSGEGKTLRLNDTLRHKHLGETQSNGNHTYALTAEVGLLTRRVVIEGADDVTDSLENSFGGRVLIGSSGMSDGKERRV</sequence>
<dbReference type="InterPro" id="IPR002909">
    <property type="entry name" value="IPT_dom"/>
</dbReference>
<dbReference type="STRING" id="45351.A7SPV0"/>
<evidence type="ECO:0000256" key="1">
    <source>
        <dbReference type="ARBA" id="ARBA00004236"/>
    </source>
</evidence>
<keyword evidence="2" id="KW-0472">Membrane</keyword>
<dbReference type="CDD" id="cd00603">
    <property type="entry name" value="IPT_PCSR"/>
    <property type="match status" value="10"/>
</dbReference>
<evidence type="ECO:0000256" key="2">
    <source>
        <dbReference type="ARBA" id="ARBA00022475"/>
    </source>
</evidence>
<feature type="non-terminal residue" evidence="6">
    <location>
        <position position="2503"/>
    </location>
</feature>
<evidence type="ECO:0000259" key="5">
    <source>
        <dbReference type="PROSITE" id="PS51484"/>
    </source>
</evidence>
<evidence type="ECO:0000313" key="7">
    <source>
        <dbReference type="Proteomes" id="UP000001593"/>
    </source>
</evidence>
<proteinExistence type="predicted"/>
<dbReference type="Gene3D" id="2.60.40.420">
    <property type="entry name" value="Cupredoxins - blue copper proteins"/>
    <property type="match status" value="1"/>
</dbReference>
<dbReference type="Gene3D" id="2.60.40.10">
    <property type="entry name" value="Immunoglobulins"/>
    <property type="match status" value="10"/>
</dbReference>
<dbReference type="GO" id="GO:0005886">
    <property type="term" value="C:plasma membrane"/>
    <property type="evidence" value="ECO:0007669"/>
    <property type="project" value="UniProtKB-SubCell"/>
</dbReference>
<protein>
    <recommendedName>
        <fullName evidence="5">G8 domain-containing protein</fullName>
    </recommendedName>
</protein>
<dbReference type="InterPro" id="IPR055401">
    <property type="entry name" value="CEMIP_beta-hel_dom"/>
</dbReference>
<dbReference type="InterPro" id="IPR014756">
    <property type="entry name" value="Ig_E-set"/>
</dbReference>
<keyword evidence="7" id="KW-1185">Reference proteome</keyword>
<dbReference type="InterPro" id="IPR019316">
    <property type="entry name" value="G8_domain"/>
</dbReference>
<name>A7SPV0_NEMVE</name>
<dbReference type="PANTHER" id="PTHR46769:SF2">
    <property type="entry name" value="FIBROCYSTIN-L ISOFORM 2 PRECURSOR-RELATED"/>
    <property type="match status" value="1"/>
</dbReference>
<dbReference type="InParanoid" id="A7SPV0"/>
<keyword evidence="3" id="KW-0732">Signal</keyword>
<dbReference type="PROSITE" id="PS51484">
    <property type="entry name" value="G8"/>
    <property type="match status" value="2"/>
</dbReference>
<dbReference type="PhylomeDB" id="A7SPV0"/>
<comment type="subcellular location">
    <subcellularLocation>
        <location evidence="1">Cell membrane</location>
    </subcellularLocation>
</comment>
<dbReference type="SMART" id="SM00429">
    <property type="entry name" value="IPT"/>
    <property type="match status" value="10"/>
</dbReference>
<dbReference type="eggNOG" id="ENOG502QR85">
    <property type="taxonomic scope" value="Eukaryota"/>
</dbReference>
<keyword evidence="4" id="KW-0325">Glycoprotein</keyword>
<feature type="domain" description="G8" evidence="5">
    <location>
        <begin position="1422"/>
        <end position="1541"/>
    </location>
</feature>
<accession>A7SPV0</accession>
<dbReference type="SUPFAM" id="SSF49503">
    <property type="entry name" value="Cupredoxins"/>
    <property type="match status" value="1"/>
</dbReference>
<dbReference type="Pfam" id="PF10162">
    <property type="entry name" value="G8"/>
    <property type="match status" value="2"/>
</dbReference>
<organism evidence="6 7">
    <name type="scientific">Nematostella vectensis</name>
    <name type="common">Starlet sea anemone</name>
    <dbReference type="NCBI Taxonomy" id="45351"/>
    <lineage>
        <taxon>Eukaryota</taxon>
        <taxon>Metazoa</taxon>
        <taxon>Cnidaria</taxon>
        <taxon>Anthozoa</taxon>
        <taxon>Hexacorallia</taxon>
        <taxon>Actiniaria</taxon>
        <taxon>Edwardsiidae</taxon>
        <taxon>Nematostella</taxon>
    </lineage>
</organism>
<dbReference type="InterPro" id="IPR013783">
    <property type="entry name" value="Ig-like_fold"/>
</dbReference>
<dbReference type="InterPro" id="IPR052387">
    <property type="entry name" value="Fibrocystin"/>
</dbReference>
<dbReference type="HOGENOM" id="CLU_230943_0_0_1"/>
<dbReference type="Pfam" id="PF24606">
    <property type="entry name" value="CEMIP_beta-hel"/>
    <property type="match status" value="1"/>
</dbReference>
<keyword evidence="2" id="KW-1003">Cell membrane</keyword>
<dbReference type="InterPro" id="IPR011050">
    <property type="entry name" value="Pectin_lyase_fold/virulence"/>
</dbReference>
<dbReference type="PANTHER" id="PTHR46769">
    <property type="entry name" value="POLYCYSTIC KIDNEY AND HEPATIC DISEASE 1 (AUTOSOMAL RECESSIVE)-LIKE 1"/>
    <property type="match status" value="1"/>
</dbReference>
<dbReference type="SUPFAM" id="SSF51126">
    <property type="entry name" value="Pectin lyase-like"/>
    <property type="match status" value="1"/>
</dbReference>
<dbReference type="OMA" id="MEAVTWK"/>
<feature type="domain" description="G8" evidence="5">
    <location>
        <begin position="2250"/>
        <end position="2383"/>
    </location>
</feature>
<gene>
    <name evidence="6" type="ORF">NEMVEDRAFT_v1g40040</name>
</gene>
<dbReference type="Proteomes" id="UP000001593">
    <property type="component" value="Unassembled WGS sequence"/>
</dbReference>
<dbReference type="Pfam" id="PF01833">
    <property type="entry name" value="TIG"/>
    <property type="match status" value="11"/>
</dbReference>
<dbReference type="InterPro" id="IPR008972">
    <property type="entry name" value="Cupredoxin"/>
</dbReference>
<evidence type="ECO:0000313" key="6">
    <source>
        <dbReference type="EMBL" id="EDO34253.1"/>
    </source>
</evidence>
<reference evidence="6 7" key="1">
    <citation type="journal article" date="2007" name="Science">
        <title>Sea anemone genome reveals ancestral eumetazoan gene repertoire and genomic organization.</title>
        <authorList>
            <person name="Putnam N.H."/>
            <person name="Srivastava M."/>
            <person name="Hellsten U."/>
            <person name="Dirks B."/>
            <person name="Chapman J."/>
            <person name="Salamov A."/>
            <person name="Terry A."/>
            <person name="Shapiro H."/>
            <person name="Lindquist E."/>
            <person name="Kapitonov V.V."/>
            <person name="Jurka J."/>
            <person name="Genikhovich G."/>
            <person name="Grigoriev I.V."/>
            <person name="Lucas S.M."/>
            <person name="Steele R.E."/>
            <person name="Finnerty J.R."/>
            <person name="Technau U."/>
            <person name="Martindale M.Q."/>
            <person name="Rokhsar D.S."/>
        </authorList>
    </citation>
    <scope>NUCLEOTIDE SEQUENCE [LARGE SCALE GENOMIC DNA]</scope>
    <source>
        <strain evidence="7">CH2 X CH6</strain>
    </source>
</reference>
<feature type="non-terminal residue" evidence="6">
    <location>
        <position position="1"/>
    </location>
</feature>
<dbReference type="EMBL" id="DS469738">
    <property type="protein sequence ID" value="EDO34253.1"/>
    <property type="molecule type" value="Genomic_DNA"/>
</dbReference>
<evidence type="ECO:0000256" key="3">
    <source>
        <dbReference type="ARBA" id="ARBA00022729"/>
    </source>
</evidence>